<organism evidence="2 3">
    <name type="scientific">Nocardioides guangzhouensis</name>
    <dbReference type="NCBI Taxonomy" id="2497878"/>
    <lineage>
        <taxon>Bacteria</taxon>
        <taxon>Bacillati</taxon>
        <taxon>Actinomycetota</taxon>
        <taxon>Actinomycetes</taxon>
        <taxon>Propionibacteriales</taxon>
        <taxon>Nocardioidaceae</taxon>
        <taxon>Nocardioides</taxon>
    </lineage>
</organism>
<evidence type="ECO:0000313" key="3">
    <source>
        <dbReference type="Proteomes" id="UP000295198"/>
    </source>
</evidence>
<dbReference type="OrthoDB" id="7958481at2"/>
<dbReference type="InterPro" id="IPR022742">
    <property type="entry name" value="Hydrolase_4"/>
</dbReference>
<comment type="caution">
    <text evidence="2">The sequence shown here is derived from an EMBL/GenBank/DDBJ whole genome shotgun (WGS) entry which is preliminary data.</text>
</comment>
<sequence>MGHGRRYLPYLRLGDGSPLVVSPGLSSEHANPTGIWRRTTLSWAAPFAEHFTVYLVQRKPGLARDATLSDVAADYAEAIERDLGRPVLSHGTSTGGSVALQIAIDHPQLVHRMVVAAAACRLAPHGRPVQEQLARLTESGDARGASALLWGAVARPMLSYPARGLGWLMGRSFKVDDPSDMLTMIAAEDSFDAEPELSRVQAPTLVLGGTADPFYSEDLFRRTADGIPRGRVVLFPGKGHIYAAGSKVPAAVALGFLLEPGFRD</sequence>
<dbReference type="Pfam" id="PF12146">
    <property type="entry name" value="Hydrolase_4"/>
    <property type="match status" value="1"/>
</dbReference>
<proteinExistence type="predicted"/>
<feature type="domain" description="Serine aminopeptidase S33" evidence="1">
    <location>
        <begin position="67"/>
        <end position="137"/>
    </location>
</feature>
<dbReference type="InterPro" id="IPR050471">
    <property type="entry name" value="AB_hydrolase"/>
</dbReference>
<dbReference type="PRINTS" id="PR00111">
    <property type="entry name" value="ABHYDROLASE"/>
</dbReference>
<dbReference type="AlphaFoldDB" id="A0A4Q4YYP2"/>
<dbReference type="Proteomes" id="UP000295198">
    <property type="component" value="Unassembled WGS sequence"/>
</dbReference>
<dbReference type="GO" id="GO:0016787">
    <property type="term" value="F:hydrolase activity"/>
    <property type="evidence" value="ECO:0007669"/>
    <property type="project" value="UniProtKB-KW"/>
</dbReference>
<protein>
    <submittedName>
        <fullName evidence="2">Alpha/beta hydrolase</fullName>
    </submittedName>
</protein>
<dbReference type="InterPro" id="IPR029058">
    <property type="entry name" value="AB_hydrolase_fold"/>
</dbReference>
<accession>A0A4Q4YYP2</accession>
<keyword evidence="2" id="KW-0378">Hydrolase</keyword>
<evidence type="ECO:0000313" key="2">
    <source>
        <dbReference type="EMBL" id="RYP80307.1"/>
    </source>
</evidence>
<gene>
    <name evidence="2" type="ORF">EKO23_24680</name>
</gene>
<dbReference type="PANTHER" id="PTHR43433:SF5">
    <property type="entry name" value="AB HYDROLASE-1 DOMAIN-CONTAINING PROTEIN"/>
    <property type="match status" value="1"/>
</dbReference>
<keyword evidence="3" id="KW-1185">Reference proteome</keyword>
<evidence type="ECO:0000259" key="1">
    <source>
        <dbReference type="Pfam" id="PF12146"/>
    </source>
</evidence>
<dbReference type="EMBL" id="SDKM01000113">
    <property type="protein sequence ID" value="RYP80307.1"/>
    <property type="molecule type" value="Genomic_DNA"/>
</dbReference>
<reference evidence="2 3" key="1">
    <citation type="submission" date="2019-01" db="EMBL/GenBank/DDBJ databases">
        <title>Nocardioides guangzhouensis sp. nov., an actinobacterium isolated from soil.</title>
        <authorList>
            <person name="Fu Y."/>
            <person name="Cai Y."/>
            <person name="Lin Z."/>
            <person name="Chen P."/>
        </authorList>
    </citation>
    <scope>NUCLEOTIDE SEQUENCE [LARGE SCALE GENOMIC DNA]</scope>
    <source>
        <strain evidence="2 3">130</strain>
    </source>
</reference>
<dbReference type="Gene3D" id="3.40.50.1820">
    <property type="entry name" value="alpha/beta hydrolase"/>
    <property type="match status" value="1"/>
</dbReference>
<dbReference type="SUPFAM" id="SSF53474">
    <property type="entry name" value="alpha/beta-Hydrolases"/>
    <property type="match status" value="1"/>
</dbReference>
<dbReference type="PANTHER" id="PTHR43433">
    <property type="entry name" value="HYDROLASE, ALPHA/BETA FOLD FAMILY PROTEIN"/>
    <property type="match status" value="1"/>
</dbReference>
<name>A0A4Q4YYP2_9ACTN</name>
<dbReference type="InterPro" id="IPR000073">
    <property type="entry name" value="AB_hydrolase_1"/>
</dbReference>